<evidence type="ECO:0008006" key="3">
    <source>
        <dbReference type="Google" id="ProtNLM"/>
    </source>
</evidence>
<proteinExistence type="predicted"/>
<reference evidence="1 2" key="1">
    <citation type="submission" date="2016-08" db="EMBL/GenBank/DDBJ databases">
        <authorList>
            <person name="Seilhamer J.J."/>
        </authorList>
    </citation>
    <scope>NUCLEOTIDE SEQUENCE [LARGE SCALE GENOMIC DNA]</scope>
    <source>
        <strain evidence="1 2">P1-7</strain>
    </source>
</reference>
<dbReference type="EMBL" id="FMAF01000013">
    <property type="protein sequence ID" value="SCB41230.1"/>
    <property type="molecule type" value="Genomic_DNA"/>
</dbReference>
<dbReference type="OrthoDB" id="7784140at2"/>
<dbReference type="AlphaFoldDB" id="A0A1C3WMN7"/>
<organism evidence="1 2">
    <name type="scientific">Rhizobium lusitanum</name>
    <dbReference type="NCBI Taxonomy" id="293958"/>
    <lineage>
        <taxon>Bacteria</taxon>
        <taxon>Pseudomonadati</taxon>
        <taxon>Pseudomonadota</taxon>
        <taxon>Alphaproteobacteria</taxon>
        <taxon>Hyphomicrobiales</taxon>
        <taxon>Rhizobiaceae</taxon>
        <taxon>Rhizobium/Agrobacterium group</taxon>
        <taxon>Rhizobium</taxon>
    </lineage>
</organism>
<dbReference type="RefSeq" id="WP_092575141.1">
    <property type="nucleotide sequence ID" value="NZ_FMAF01000013.1"/>
</dbReference>
<sequence length="763" mass="84279">MLKTVPFQDRMEARHSDLNAIQSSTRATFDTLVKDAVTADAPGYAGFTVTKNSATELQVAGGRIYRPDGAIFEMAQASTRNIVSILPSATKRLVAVIAYGQEEDSRNETRDFLVDLESDTTEPRMMVVERQRAAKIDLIPGQESATLPRPVVDQSLIVIAWVTLNTTGIEAIAMEGANALPSVTRNDKRIRSLEVWRDQIEPRINTIASDITALKKGMAGMAGSGELINVMRDIARLKEKMEIPDDASDWASDRYLTDNETDKDNIDLLCLVEEGVRFSHENRNETQISLYNPLDLNAYVPGNGLLLPAISGREIRLASSAGAVDGSIAIAQYGFQTHEMKQMSVARSRLRYGPAYNVCNNSQWWADGVYDSATNTFKRNGETFLVTGTQILDNVYGQSWWDPLNAHTLLRVQQFWEDEWNDNYWVAQVTDRTVSGAQIAQTILNSQDGWLSGLKLRFAEKGADGDVHISIAYATASGSPDPAHLVTHVTIPYADIKVAPNDTYVTIPPVFLEAGQRYALIVTTLGNHKVAVVDSNKYAQGTLFYSTDGAYYQGDLTRDLYFQMEYLVFKASRVEIELAALTLSGGIASIDILAGTIKPKSCAIEHQVMINGAWKPLNVLTPNLLVGLPPLLRHRVVMTGTNAVAPALEIPSSRIRIWRQRTTLKHISTRRTLATSATTITVQLIIAKFEADRHTIAVKLRKDDNTLIASSGFVDEPIDPGRFRRTYSFAATPAINAYKIQIEGTTNNALVPFHVEERVDVAL</sequence>
<dbReference type="Proteomes" id="UP000199205">
    <property type="component" value="Unassembled WGS sequence"/>
</dbReference>
<evidence type="ECO:0000313" key="1">
    <source>
        <dbReference type="EMBL" id="SCB41230.1"/>
    </source>
</evidence>
<gene>
    <name evidence="1" type="ORF">GA0061101_113134</name>
</gene>
<accession>A0A1C3WMN7</accession>
<evidence type="ECO:0000313" key="2">
    <source>
        <dbReference type="Proteomes" id="UP000199205"/>
    </source>
</evidence>
<protein>
    <recommendedName>
        <fullName evidence="3">DUF4815 domain-containing protein</fullName>
    </recommendedName>
</protein>
<name>A0A1C3WMN7_9HYPH</name>